<dbReference type="Pfam" id="PF00005">
    <property type="entry name" value="ABC_tran"/>
    <property type="match status" value="1"/>
</dbReference>
<dbReference type="GO" id="GO:0005524">
    <property type="term" value="F:ATP binding"/>
    <property type="evidence" value="ECO:0007669"/>
    <property type="project" value="UniProtKB-KW"/>
</dbReference>
<dbReference type="InterPro" id="IPR004606">
    <property type="entry name" value="Mop_domain"/>
</dbReference>
<dbReference type="InterPro" id="IPR005116">
    <property type="entry name" value="Transp-assoc_OB_typ1"/>
</dbReference>
<organism evidence="12 13">
    <name type="scientific">Oxalicibacterium flavum</name>
    <dbReference type="NCBI Taxonomy" id="179467"/>
    <lineage>
        <taxon>Bacteria</taxon>
        <taxon>Pseudomonadati</taxon>
        <taxon>Pseudomonadota</taxon>
        <taxon>Betaproteobacteria</taxon>
        <taxon>Burkholderiales</taxon>
        <taxon>Oxalobacteraceae</taxon>
        <taxon>Oxalicibacterium</taxon>
    </lineage>
</organism>
<reference evidence="12" key="2">
    <citation type="submission" date="2020-09" db="EMBL/GenBank/DDBJ databases">
        <authorList>
            <person name="Sun Q."/>
            <person name="Sedlacek I."/>
        </authorList>
    </citation>
    <scope>NUCLEOTIDE SEQUENCE</scope>
    <source>
        <strain evidence="12">CCM 7086</strain>
    </source>
</reference>
<name>A0A8J2UK07_9BURK</name>
<dbReference type="GO" id="GO:0016020">
    <property type="term" value="C:membrane"/>
    <property type="evidence" value="ECO:0007669"/>
    <property type="project" value="InterPro"/>
</dbReference>
<evidence type="ECO:0000256" key="2">
    <source>
        <dbReference type="ARBA" id="ARBA00022475"/>
    </source>
</evidence>
<comment type="caution">
    <text evidence="12">The sequence shown here is derived from an EMBL/GenBank/DDBJ whole genome shotgun (WGS) entry which is preliminary data.</text>
</comment>
<keyword evidence="5" id="KW-0547">Nucleotide-binding</keyword>
<keyword evidence="2" id="KW-1003">Cell membrane</keyword>
<dbReference type="GO" id="GO:0016887">
    <property type="term" value="F:ATP hydrolysis activity"/>
    <property type="evidence" value="ECO:0007669"/>
    <property type="project" value="InterPro"/>
</dbReference>
<dbReference type="RefSeq" id="WP_188394753.1">
    <property type="nucleotide sequence ID" value="NZ_BMCG01000001.1"/>
</dbReference>
<dbReference type="InterPro" id="IPR008995">
    <property type="entry name" value="Mo/tungstate-bd_C_term_dom"/>
</dbReference>
<dbReference type="Pfam" id="PF03459">
    <property type="entry name" value="TOBE"/>
    <property type="match status" value="1"/>
</dbReference>
<protein>
    <submittedName>
        <fullName evidence="12">Molybdenum import ATP-binding protein ModC</fullName>
    </submittedName>
</protein>
<dbReference type="PANTHER" id="PTHR43514:SF10">
    <property type="entry name" value="MOLYBDENUM IMPORT ATP-BINDING PROTEIN MODC 2"/>
    <property type="match status" value="1"/>
</dbReference>
<gene>
    <name evidence="12" type="primary">modD</name>
    <name evidence="12" type="ORF">GCM10007205_06870</name>
</gene>
<accession>A0A8J2UK07</accession>
<evidence type="ECO:0000256" key="7">
    <source>
        <dbReference type="ARBA" id="ARBA00022967"/>
    </source>
</evidence>
<keyword evidence="7" id="KW-1278">Translocase</keyword>
<dbReference type="Proteomes" id="UP000620266">
    <property type="component" value="Unassembled WGS sequence"/>
</dbReference>
<dbReference type="PROSITE" id="PS00211">
    <property type="entry name" value="ABC_TRANSPORTER_1"/>
    <property type="match status" value="1"/>
</dbReference>
<dbReference type="InterPro" id="IPR011868">
    <property type="entry name" value="ModC_ABC_ATP-bd"/>
</dbReference>
<dbReference type="GO" id="GO:0140359">
    <property type="term" value="F:ABC-type transporter activity"/>
    <property type="evidence" value="ECO:0007669"/>
    <property type="project" value="InterPro"/>
</dbReference>
<dbReference type="Gene3D" id="3.40.50.300">
    <property type="entry name" value="P-loop containing nucleotide triphosphate hydrolases"/>
    <property type="match status" value="1"/>
</dbReference>
<keyword evidence="8" id="KW-0472">Membrane</keyword>
<dbReference type="GO" id="GO:0015098">
    <property type="term" value="F:molybdate ion transmembrane transporter activity"/>
    <property type="evidence" value="ECO:0007669"/>
    <property type="project" value="InterPro"/>
</dbReference>
<dbReference type="InterPro" id="IPR003593">
    <property type="entry name" value="AAA+_ATPase"/>
</dbReference>
<keyword evidence="1" id="KW-0813">Transport</keyword>
<dbReference type="InterPro" id="IPR003439">
    <property type="entry name" value="ABC_transporter-like_ATP-bd"/>
</dbReference>
<keyword evidence="13" id="KW-1185">Reference proteome</keyword>
<keyword evidence="3 9" id="KW-0500">Molybdenum</keyword>
<evidence type="ECO:0000256" key="9">
    <source>
        <dbReference type="PROSITE-ProRule" id="PRU01213"/>
    </source>
</evidence>
<dbReference type="InterPro" id="IPR027417">
    <property type="entry name" value="P-loop_NTPase"/>
</dbReference>
<feature type="domain" description="Mop" evidence="11">
    <location>
        <begin position="294"/>
        <end position="358"/>
    </location>
</feature>
<evidence type="ECO:0000256" key="5">
    <source>
        <dbReference type="ARBA" id="ARBA00022741"/>
    </source>
</evidence>
<dbReference type="InterPro" id="IPR050334">
    <property type="entry name" value="Molybdenum_import_ModC"/>
</dbReference>
<dbReference type="PROSITE" id="PS51866">
    <property type="entry name" value="MOP"/>
    <property type="match status" value="1"/>
</dbReference>
<sequence length="358" mass="39348">MNDIQARFHIRYGVFALDFDQTIPGHGITALFGPSGSGKTTILRALTGIERFKGAYLSVNGQLWQDDDQHVFLPTHKRPLGYVFQEASLFAHLNVRRNLEFGMRRVPESERRVSLDQAVQLLDIGHLMERKSDRLSGGERQRVAIARALATSPRLLLMDEPLAALDPRRKEEIMPYLQRLHDELDIPVVYVSHSPDEVARLADHLILLENGKVIASGNTAELLTRLDLHVAHGDAASALVTATVAAHDPDFHLTQAEFSGGKLQLPQQQAQIGQQVRIRIQARDVSLTLAPQEGSSVLNSVPAVVTELAEESAGQVMVGLDANGTRLLSRITRKSASVMQLAPGARVYAQIKGIAILK</sequence>
<evidence type="ECO:0000256" key="6">
    <source>
        <dbReference type="ARBA" id="ARBA00022840"/>
    </source>
</evidence>
<evidence type="ECO:0000259" key="11">
    <source>
        <dbReference type="PROSITE" id="PS51866"/>
    </source>
</evidence>
<keyword evidence="4" id="KW-0997">Cell inner membrane</keyword>
<dbReference type="AlphaFoldDB" id="A0A8J2UK07"/>
<dbReference type="EMBL" id="BMCG01000001">
    <property type="protein sequence ID" value="GGC00184.1"/>
    <property type="molecule type" value="Genomic_DNA"/>
</dbReference>
<dbReference type="NCBIfam" id="TIGR02142">
    <property type="entry name" value="modC_ABC"/>
    <property type="match status" value="1"/>
</dbReference>
<proteinExistence type="predicted"/>
<dbReference type="SUPFAM" id="SSF50331">
    <property type="entry name" value="MOP-like"/>
    <property type="match status" value="1"/>
</dbReference>
<feature type="domain" description="ABC transporter" evidence="10">
    <location>
        <begin position="1"/>
        <end position="235"/>
    </location>
</feature>
<dbReference type="PANTHER" id="PTHR43514">
    <property type="entry name" value="ABC TRANSPORTER I FAMILY MEMBER 10"/>
    <property type="match status" value="1"/>
</dbReference>
<reference evidence="12" key="1">
    <citation type="journal article" date="2014" name="Int. J. Syst. Evol. Microbiol.">
        <title>Complete genome sequence of Corynebacterium casei LMG S-19264T (=DSM 44701T), isolated from a smear-ripened cheese.</title>
        <authorList>
            <consortium name="US DOE Joint Genome Institute (JGI-PGF)"/>
            <person name="Walter F."/>
            <person name="Albersmeier A."/>
            <person name="Kalinowski J."/>
            <person name="Ruckert C."/>
        </authorList>
    </citation>
    <scope>NUCLEOTIDE SEQUENCE</scope>
    <source>
        <strain evidence="12">CCM 7086</strain>
    </source>
</reference>
<dbReference type="SMART" id="SM00382">
    <property type="entry name" value="AAA"/>
    <property type="match status" value="1"/>
</dbReference>
<evidence type="ECO:0000259" key="10">
    <source>
        <dbReference type="PROSITE" id="PS50893"/>
    </source>
</evidence>
<dbReference type="SUPFAM" id="SSF52540">
    <property type="entry name" value="P-loop containing nucleoside triphosphate hydrolases"/>
    <property type="match status" value="1"/>
</dbReference>
<dbReference type="InterPro" id="IPR017871">
    <property type="entry name" value="ABC_transporter-like_CS"/>
</dbReference>
<keyword evidence="6 12" id="KW-0067">ATP-binding</keyword>
<dbReference type="PROSITE" id="PS50893">
    <property type="entry name" value="ABC_TRANSPORTER_2"/>
    <property type="match status" value="1"/>
</dbReference>
<evidence type="ECO:0000256" key="4">
    <source>
        <dbReference type="ARBA" id="ARBA00022519"/>
    </source>
</evidence>
<evidence type="ECO:0000256" key="8">
    <source>
        <dbReference type="ARBA" id="ARBA00023136"/>
    </source>
</evidence>
<evidence type="ECO:0000256" key="3">
    <source>
        <dbReference type="ARBA" id="ARBA00022505"/>
    </source>
</evidence>
<evidence type="ECO:0000313" key="13">
    <source>
        <dbReference type="Proteomes" id="UP000620266"/>
    </source>
</evidence>
<evidence type="ECO:0000256" key="1">
    <source>
        <dbReference type="ARBA" id="ARBA00022448"/>
    </source>
</evidence>
<dbReference type="Gene3D" id="2.40.50.100">
    <property type="match status" value="1"/>
</dbReference>
<evidence type="ECO:0000313" key="12">
    <source>
        <dbReference type="EMBL" id="GGC00184.1"/>
    </source>
</evidence>